<dbReference type="InterPro" id="IPR000891">
    <property type="entry name" value="PYR_CT"/>
</dbReference>
<evidence type="ECO:0000259" key="4">
    <source>
        <dbReference type="PROSITE" id="PS50991"/>
    </source>
</evidence>
<dbReference type="EMBL" id="CP104064">
    <property type="protein sequence ID" value="WAH37087.1"/>
    <property type="molecule type" value="Genomic_DNA"/>
</dbReference>
<dbReference type="InterPro" id="IPR043594">
    <property type="entry name" value="HMGL"/>
</dbReference>
<name>A0ABY6Z340_9BACL</name>
<gene>
    <name evidence="5" type="ORF">NZD86_00455</name>
</gene>
<evidence type="ECO:0000256" key="2">
    <source>
        <dbReference type="ARBA" id="ARBA00022723"/>
    </source>
</evidence>
<dbReference type="GO" id="GO:0016829">
    <property type="term" value="F:lyase activity"/>
    <property type="evidence" value="ECO:0007669"/>
    <property type="project" value="UniProtKB-KW"/>
</dbReference>
<proteinExistence type="inferred from homology"/>
<feature type="domain" description="Pyruvate carboxyltransferase" evidence="4">
    <location>
        <begin position="2"/>
        <end position="270"/>
    </location>
</feature>
<dbReference type="RefSeq" id="WP_268044523.1">
    <property type="nucleotide sequence ID" value="NZ_CP104064.1"/>
</dbReference>
<sequence>MIHITEVGPRDGLQNEKKIIPTEQKVDLLERLVGSGIKKIEAVSFVNPKVIPQMADAEEVLLRAPRNNNVLYAGLVLSRSGLERAMKTNLDVIHIAMATSDTFNQKNARRSVAESVEEITKMVTDIRSAGKPVVVCLGTAFGCPFEGDVPLQNVFGIAEKFIEAGCTEITLADTVGVANPEQVSLYVREFIRSFGSEIPLGLHFHNTRGLGIANAYAGYLSGVRRFDASIAGLGGCPFAPKAVGNVCTEDLVNMFEEMGLDTGIELSGLIETAKWIEEPIGHILDGMLIKAGLVKH</sequence>
<reference evidence="5" key="1">
    <citation type="submission" date="2022-08" db="EMBL/GenBank/DDBJ databases">
        <title>Alicyclobacillus dauci DSM2870, complete genome.</title>
        <authorList>
            <person name="Wang Q."/>
            <person name="Cai R."/>
            <person name="Wang Z."/>
        </authorList>
    </citation>
    <scope>NUCLEOTIDE SEQUENCE</scope>
    <source>
        <strain evidence="5">DSM 28700</strain>
    </source>
</reference>
<keyword evidence="3 5" id="KW-0456">Lyase</keyword>
<dbReference type="Pfam" id="PF00682">
    <property type="entry name" value="HMGL-like"/>
    <property type="match status" value="1"/>
</dbReference>
<dbReference type="PANTHER" id="PTHR42738">
    <property type="entry name" value="HYDROXYMETHYLGLUTARYL-COA LYASE"/>
    <property type="match status" value="1"/>
</dbReference>
<dbReference type="PROSITE" id="PS50991">
    <property type="entry name" value="PYR_CT"/>
    <property type="match status" value="1"/>
</dbReference>
<dbReference type="Gene3D" id="3.20.20.70">
    <property type="entry name" value="Aldolase class I"/>
    <property type="match status" value="1"/>
</dbReference>
<organism evidence="5 6">
    <name type="scientific">Alicyclobacillus dauci</name>
    <dbReference type="NCBI Taxonomy" id="1475485"/>
    <lineage>
        <taxon>Bacteria</taxon>
        <taxon>Bacillati</taxon>
        <taxon>Bacillota</taxon>
        <taxon>Bacilli</taxon>
        <taxon>Bacillales</taxon>
        <taxon>Alicyclobacillaceae</taxon>
        <taxon>Alicyclobacillus</taxon>
    </lineage>
</organism>
<accession>A0ABY6Z340</accession>
<evidence type="ECO:0000313" key="6">
    <source>
        <dbReference type="Proteomes" id="UP001164803"/>
    </source>
</evidence>
<keyword evidence="2" id="KW-0479">Metal-binding</keyword>
<dbReference type="Proteomes" id="UP001164803">
    <property type="component" value="Chromosome"/>
</dbReference>
<dbReference type="InterPro" id="IPR013785">
    <property type="entry name" value="Aldolase_TIM"/>
</dbReference>
<dbReference type="PANTHER" id="PTHR42738:SF7">
    <property type="entry name" value="HYDROXYMETHYLGLUTARYL-COA LYASE"/>
    <property type="match status" value="1"/>
</dbReference>
<protein>
    <submittedName>
        <fullName evidence="5">Hydroxymethylglutaryl-CoA lyase</fullName>
    </submittedName>
</protein>
<dbReference type="CDD" id="cd07938">
    <property type="entry name" value="DRE_TIM_HMGL"/>
    <property type="match status" value="1"/>
</dbReference>
<dbReference type="SUPFAM" id="SSF51569">
    <property type="entry name" value="Aldolase"/>
    <property type="match status" value="1"/>
</dbReference>
<evidence type="ECO:0000313" key="5">
    <source>
        <dbReference type="EMBL" id="WAH37087.1"/>
    </source>
</evidence>
<comment type="similarity">
    <text evidence="1">Belongs to the HMG-CoA lyase family.</text>
</comment>
<dbReference type="NCBIfam" id="NF004283">
    <property type="entry name" value="PRK05692.1"/>
    <property type="match status" value="1"/>
</dbReference>
<keyword evidence="6" id="KW-1185">Reference proteome</keyword>
<evidence type="ECO:0000256" key="1">
    <source>
        <dbReference type="ARBA" id="ARBA00009405"/>
    </source>
</evidence>
<evidence type="ECO:0000256" key="3">
    <source>
        <dbReference type="ARBA" id="ARBA00023239"/>
    </source>
</evidence>